<dbReference type="InterPro" id="IPR036390">
    <property type="entry name" value="WH_DNA-bd_sf"/>
</dbReference>
<dbReference type="PANTHER" id="PTHR30126">
    <property type="entry name" value="HTH-TYPE TRANSCRIPTIONAL REGULATOR"/>
    <property type="match status" value="1"/>
</dbReference>
<dbReference type="SUPFAM" id="SSF46785">
    <property type="entry name" value="Winged helix' DNA-binding domain"/>
    <property type="match status" value="1"/>
</dbReference>
<evidence type="ECO:0000256" key="1">
    <source>
        <dbReference type="ARBA" id="ARBA00009437"/>
    </source>
</evidence>
<dbReference type="FunFam" id="1.10.10.10:FF:000001">
    <property type="entry name" value="LysR family transcriptional regulator"/>
    <property type="match status" value="1"/>
</dbReference>
<evidence type="ECO:0000313" key="7">
    <source>
        <dbReference type="Proteomes" id="UP000004736"/>
    </source>
</evidence>
<gene>
    <name evidence="6" type="ORF">GCWU000321_01687</name>
</gene>
<accession>C9LQ55</accession>
<proteinExistence type="inferred from homology"/>
<organism evidence="6 7">
    <name type="scientific">Dialister invisus DSM 15470</name>
    <dbReference type="NCBI Taxonomy" id="592028"/>
    <lineage>
        <taxon>Bacteria</taxon>
        <taxon>Bacillati</taxon>
        <taxon>Bacillota</taxon>
        <taxon>Negativicutes</taxon>
        <taxon>Veillonellales</taxon>
        <taxon>Veillonellaceae</taxon>
        <taxon>Dialister</taxon>
    </lineage>
</organism>
<dbReference type="eggNOG" id="COG0583">
    <property type="taxonomic scope" value="Bacteria"/>
</dbReference>
<dbReference type="InterPro" id="IPR036388">
    <property type="entry name" value="WH-like_DNA-bd_sf"/>
</dbReference>
<reference evidence="6" key="1">
    <citation type="submission" date="2009-09" db="EMBL/GenBank/DDBJ databases">
        <authorList>
            <person name="Weinstock G."/>
            <person name="Sodergren E."/>
            <person name="Clifton S."/>
            <person name="Fulton L."/>
            <person name="Fulton B."/>
            <person name="Courtney L."/>
            <person name="Fronick C."/>
            <person name="Harrison M."/>
            <person name="Strong C."/>
            <person name="Farmer C."/>
            <person name="Delahaunty K."/>
            <person name="Markovic C."/>
            <person name="Hall O."/>
            <person name="Minx P."/>
            <person name="Tomlinson C."/>
            <person name="Mitreva M."/>
            <person name="Nelson J."/>
            <person name="Hou S."/>
            <person name="Wollam A."/>
            <person name="Pepin K.H."/>
            <person name="Johnson M."/>
            <person name="Bhonagiri V."/>
            <person name="Nash W.E."/>
            <person name="Warren W."/>
            <person name="Chinwalla A."/>
            <person name="Mardis E.R."/>
            <person name="Wilson R.K."/>
        </authorList>
    </citation>
    <scope>NUCLEOTIDE SEQUENCE [LARGE SCALE GENOMIC DNA]</scope>
    <source>
        <strain evidence="6">DSM 15470</strain>
    </source>
</reference>
<evidence type="ECO:0000259" key="5">
    <source>
        <dbReference type="PROSITE" id="PS50931"/>
    </source>
</evidence>
<evidence type="ECO:0000313" key="6">
    <source>
        <dbReference type="EMBL" id="EEW97691.1"/>
    </source>
</evidence>
<keyword evidence="3" id="KW-0238">DNA-binding</keyword>
<dbReference type="PROSITE" id="PS50931">
    <property type="entry name" value="HTH_LYSR"/>
    <property type="match status" value="1"/>
</dbReference>
<keyword evidence="4" id="KW-0804">Transcription</keyword>
<dbReference type="PANTHER" id="PTHR30126:SF40">
    <property type="entry name" value="HTH-TYPE TRANSCRIPTIONAL REGULATOR GLTR"/>
    <property type="match status" value="1"/>
</dbReference>
<comment type="caution">
    <text evidence="6">The sequence shown here is derived from an EMBL/GenBank/DDBJ whole genome shotgun (WGS) entry which is preliminary data.</text>
</comment>
<dbReference type="GO" id="GO:0000976">
    <property type="term" value="F:transcription cis-regulatory region binding"/>
    <property type="evidence" value="ECO:0007669"/>
    <property type="project" value="TreeGrafter"/>
</dbReference>
<keyword evidence="2" id="KW-0805">Transcription regulation</keyword>
<dbReference type="InterPro" id="IPR000847">
    <property type="entry name" value="LysR_HTH_N"/>
</dbReference>
<dbReference type="OrthoDB" id="9785745at2"/>
<dbReference type="PRINTS" id="PR00039">
    <property type="entry name" value="HTHLYSR"/>
</dbReference>
<dbReference type="RefSeq" id="WP_007070622.1">
    <property type="nucleotide sequence ID" value="NZ_GG698602.1"/>
</dbReference>
<sequence>MELKNLYIFRAIVKEGGFTQAARKLNYTQSTITFHVGQLERELKVRLFEKIGRRMILTKAGEQLVPYVEDVFQALGKMEGFQNEVSHYTGRLRIGAPESLLCFSLPPFLKVFQQKAPKTSLLLTSMNSQSVIEALKEDKIDIGVLYTEKHEDEDHIIFEPVGRHRLIMAASRRMKKEIERARGSRGKDIGVTRIVQPQRGSLRKKFDEYCRQRGIPEGNTIELRSTQTIINLVKNDMGLCFLPNFVLQEELDKGVLEEIAVPGEPICISSAVAYYKNKWISPAMELFIYMMKNKE</sequence>
<dbReference type="EMBL" id="ACIM02000001">
    <property type="protein sequence ID" value="EEW97691.1"/>
    <property type="molecule type" value="Genomic_DNA"/>
</dbReference>
<evidence type="ECO:0000256" key="3">
    <source>
        <dbReference type="ARBA" id="ARBA00023125"/>
    </source>
</evidence>
<keyword evidence="7" id="KW-1185">Reference proteome</keyword>
<comment type="similarity">
    <text evidence="1">Belongs to the LysR transcriptional regulatory family.</text>
</comment>
<name>C9LQ55_9FIRM</name>
<dbReference type="SUPFAM" id="SSF53850">
    <property type="entry name" value="Periplasmic binding protein-like II"/>
    <property type="match status" value="1"/>
</dbReference>
<protein>
    <submittedName>
        <fullName evidence="6">LysR substrate binding domain protein</fullName>
    </submittedName>
</protein>
<dbReference type="HOGENOM" id="CLU_039613_6_1_9"/>
<dbReference type="GeneID" id="78278213"/>
<dbReference type="Pfam" id="PF00126">
    <property type="entry name" value="HTH_1"/>
    <property type="match status" value="1"/>
</dbReference>
<dbReference type="Pfam" id="PF03466">
    <property type="entry name" value="LysR_substrate"/>
    <property type="match status" value="1"/>
</dbReference>
<dbReference type="STRING" id="592028.GCWU000321_01687"/>
<evidence type="ECO:0000256" key="4">
    <source>
        <dbReference type="ARBA" id="ARBA00023163"/>
    </source>
</evidence>
<feature type="domain" description="HTH lysR-type" evidence="5">
    <location>
        <begin position="1"/>
        <end position="58"/>
    </location>
</feature>
<dbReference type="Gene3D" id="3.40.190.290">
    <property type="match status" value="1"/>
</dbReference>
<evidence type="ECO:0000256" key="2">
    <source>
        <dbReference type="ARBA" id="ARBA00023015"/>
    </source>
</evidence>
<dbReference type="Proteomes" id="UP000004736">
    <property type="component" value="Unassembled WGS sequence"/>
</dbReference>
<dbReference type="AlphaFoldDB" id="C9LQ55"/>
<dbReference type="Gene3D" id="1.10.10.10">
    <property type="entry name" value="Winged helix-like DNA-binding domain superfamily/Winged helix DNA-binding domain"/>
    <property type="match status" value="1"/>
</dbReference>
<dbReference type="GO" id="GO:0003700">
    <property type="term" value="F:DNA-binding transcription factor activity"/>
    <property type="evidence" value="ECO:0007669"/>
    <property type="project" value="InterPro"/>
</dbReference>
<dbReference type="InterPro" id="IPR005119">
    <property type="entry name" value="LysR_subst-bd"/>
</dbReference>
<dbReference type="CDD" id="cd05466">
    <property type="entry name" value="PBP2_LTTR_substrate"/>
    <property type="match status" value="1"/>
</dbReference>